<accession>A0ACA9SMX3</accession>
<evidence type="ECO:0000313" key="2">
    <source>
        <dbReference type="Proteomes" id="UP000789920"/>
    </source>
</evidence>
<gene>
    <name evidence="1" type="ORF">RPERSI_LOCUS31807</name>
</gene>
<reference evidence="1" key="1">
    <citation type="submission" date="2021-06" db="EMBL/GenBank/DDBJ databases">
        <authorList>
            <person name="Kallberg Y."/>
            <person name="Tangrot J."/>
            <person name="Rosling A."/>
        </authorList>
    </citation>
    <scope>NUCLEOTIDE SEQUENCE</scope>
    <source>
        <strain evidence="1">MA461A</strain>
    </source>
</reference>
<feature type="non-terminal residue" evidence="1">
    <location>
        <position position="81"/>
    </location>
</feature>
<dbReference type="Proteomes" id="UP000789920">
    <property type="component" value="Unassembled WGS sequence"/>
</dbReference>
<feature type="non-terminal residue" evidence="1">
    <location>
        <position position="1"/>
    </location>
</feature>
<evidence type="ECO:0000313" key="1">
    <source>
        <dbReference type="EMBL" id="CAG8841288.1"/>
    </source>
</evidence>
<dbReference type="EMBL" id="CAJVQC010129819">
    <property type="protein sequence ID" value="CAG8841288.1"/>
    <property type="molecule type" value="Genomic_DNA"/>
</dbReference>
<keyword evidence="2" id="KW-1185">Reference proteome</keyword>
<name>A0ACA9SMX3_9GLOM</name>
<sequence>ERKVTESVREWIIKLNNFLEKGLLLEVQFYKKTEDSSINNRTIIELKEPNYFSRQVNIDKTRKKIEEEYIDKKEEAERVNA</sequence>
<comment type="caution">
    <text evidence="1">The sequence shown here is derived from an EMBL/GenBank/DDBJ whole genome shotgun (WGS) entry which is preliminary data.</text>
</comment>
<proteinExistence type="predicted"/>
<organism evidence="1 2">
    <name type="scientific">Racocetra persica</name>
    <dbReference type="NCBI Taxonomy" id="160502"/>
    <lineage>
        <taxon>Eukaryota</taxon>
        <taxon>Fungi</taxon>
        <taxon>Fungi incertae sedis</taxon>
        <taxon>Mucoromycota</taxon>
        <taxon>Glomeromycotina</taxon>
        <taxon>Glomeromycetes</taxon>
        <taxon>Diversisporales</taxon>
        <taxon>Gigasporaceae</taxon>
        <taxon>Racocetra</taxon>
    </lineage>
</organism>
<protein>
    <submittedName>
        <fullName evidence="1">33078_t:CDS:1</fullName>
    </submittedName>
</protein>